<sequence length="57" mass="6703">MKTGGFFISRADCITLVSHLLEESRKFLLLDKFKYGNHQKNNTINYKKQIYSDIGNY</sequence>
<dbReference type="AlphaFoldDB" id="U9U0A0"/>
<dbReference type="HOGENOM" id="CLU_2997606_0_0_1"/>
<name>U9U0A0_RHIID</name>
<proteinExistence type="predicted"/>
<accession>U9U0A0</accession>
<protein>
    <submittedName>
        <fullName evidence="1">Uncharacterized protein</fullName>
    </submittedName>
</protein>
<organism evidence="1">
    <name type="scientific">Rhizophagus irregularis (strain DAOM 181602 / DAOM 197198 / MUCL 43194)</name>
    <name type="common">Arbuscular mycorrhizal fungus</name>
    <name type="synonym">Glomus intraradices</name>
    <dbReference type="NCBI Taxonomy" id="747089"/>
    <lineage>
        <taxon>Eukaryota</taxon>
        <taxon>Fungi</taxon>
        <taxon>Fungi incertae sedis</taxon>
        <taxon>Mucoromycota</taxon>
        <taxon>Glomeromycotina</taxon>
        <taxon>Glomeromycetes</taxon>
        <taxon>Glomerales</taxon>
        <taxon>Glomeraceae</taxon>
        <taxon>Rhizophagus</taxon>
    </lineage>
</organism>
<reference evidence="1" key="1">
    <citation type="submission" date="2013-07" db="EMBL/GenBank/DDBJ databases">
        <title>The genome of an arbuscular mycorrhizal fungus provides insights into the evolution of the oldest plant symbiosis.</title>
        <authorList>
            <consortium name="DOE Joint Genome Institute"/>
            <person name="Tisserant E."/>
            <person name="Malbreil M."/>
            <person name="Kuo A."/>
            <person name="Kohler A."/>
            <person name="Symeonidi A."/>
            <person name="Balestrini R."/>
            <person name="Charron P."/>
            <person name="Duensing N."/>
            <person name="Frei-dit-Frey N."/>
            <person name="Gianinazzi-Pearson V."/>
            <person name="Gilbert B."/>
            <person name="Handa Y."/>
            <person name="Hijri M."/>
            <person name="Kaul R."/>
            <person name="Kawaguchi M."/>
            <person name="Krajinski F."/>
            <person name="Lammers P."/>
            <person name="Lapierre D."/>
            <person name="Masclaux F.G."/>
            <person name="Murat C."/>
            <person name="Morin E."/>
            <person name="Ndikumana S."/>
            <person name="Pagni M."/>
            <person name="Petitpierre D."/>
            <person name="Requena N."/>
            <person name="Rosikiewicz P."/>
            <person name="Riley R."/>
            <person name="Saito K."/>
            <person name="San Clemente H."/>
            <person name="Shapiro H."/>
            <person name="van Tuinen D."/>
            <person name="Becard G."/>
            <person name="Bonfante P."/>
            <person name="Paszkowski U."/>
            <person name="Shachar-Hill Y."/>
            <person name="Young J.P."/>
            <person name="Sanders I.R."/>
            <person name="Henrissat B."/>
            <person name="Rensing S.A."/>
            <person name="Grigoriev I.V."/>
            <person name="Corradi N."/>
            <person name="Roux C."/>
            <person name="Martin F."/>
        </authorList>
    </citation>
    <scope>NUCLEOTIDE SEQUENCE</scope>
    <source>
        <strain evidence="1">DAOM 197198</strain>
    </source>
</reference>
<evidence type="ECO:0000313" key="1">
    <source>
        <dbReference type="EMBL" id="ESA09036.1"/>
    </source>
</evidence>
<gene>
    <name evidence="1" type="ORF">GLOINDRAFT_348858</name>
</gene>
<dbReference type="EMBL" id="KI288538">
    <property type="protein sequence ID" value="ESA09036.1"/>
    <property type="molecule type" value="Genomic_DNA"/>
</dbReference>